<dbReference type="SUPFAM" id="SSF53474">
    <property type="entry name" value="alpha/beta-Hydrolases"/>
    <property type="match status" value="1"/>
</dbReference>
<reference evidence="2" key="1">
    <citation type="journal article" date="2007" name="Microbiology">
        <title>Comparative analysis of the Corynebacterium glutamicum group and complete genome sequence of strain R.</title>
        <authorList>
            <person name="Yukawa H."/>
            <person name="Omumasaba C.A."/>
            <person name="Nonaka H."/>
            <person name="Kos P."/>
            <person name="Okai N."/>
            <person name="Suzuki N."/>
            <person name="Suda M."/>
            <person name="Tsuge Y."/>
            <person name="Watanabe J."/>
            <person name="Ikeda Y."/>
            <person name="Vertes A.A."/>
            <person name="Inui M."/>
        </authorList>
    </citation>
    <scope>NUCLEOTIDE SEQUENCE</scope>
    <source>
        <strain evidence="2">R</strain>
    </source>
</reference>
<dbReference type="KEGG" id="cgt:cgR_6081"/>
<gene>
    <name evidence="2" type="ordered locus">cgR_6081</name>
</gene>
<dbReference type="Gene3D" id="3.40.50.1820">
    <property type="entry name" value="alpha/beta hydrolase"/>
    <property type="match status" value="1"/>
</dbReference>
<sequence length="86" mass="9425">MSLHPEAEHFVELTSKAPDLDTRTPAENRVASEATRHLMGEKTPVAYVHDVLIKGVPVRIYSPHPNDGPLPVFIYFHGGGWVLGGP</sequence>
<accession>A0AB72VFT7</accession>
<feature type="compositionally biased region" description="Basic and acidic residues" evidence="1">
    <location>
        <begin position="1"/>
        <end position="11"/>
    </location>
</feature>
<dbReference type="RefSeq" id="WP_231839036.1">
    <property type="nucleotide sequence ID" value="NC_009342.1"/>
</dbReference>
<evidence type="ECO:0000313" key="2">
    <source>
        <dbReference type="EMBL" id="BAQ21143.1"/>
    </source>
</evidence>
<dbReference type="EMBL" id="AP009044">
    <property type="protein sequence ID" value="BAQ21143.1"/>
    <property type="molecule type" value="Genomic_DNA"/>
</dbReference>
<name>A0AB72VFT7_CORGB</name>
<feature type="region of interest" description="Disordered" evidence="1">
    <location>
        <begin position="1"/>
        <end position="27"/>
    </location>
</feature>
<organism evidence="2">
    <name type="scientific">Corynebacterium glutamicum (strain R)</name>
    <dbReference type="NCBI Taxonomy" id="340322"/>
    <lineage>
        <taxon>Bacteria</taxon>
        <taxon>Bacillati</taxon>
        <taxon>Actinomycetota</taxon>
        <taxon>Actinomycetes</taxon>
        <taxon>Mycobacteriales</taxon>
        <taxon>Corynebacteriaceae</taxon>
        <taxon>Corynebacterium</taxon>
    </lineage>
</organism>
<evidence type="ECO:0000256" key="1">
    <source>
        <dbReference type="SAM" id="MobiDB-lite"/>
    </source>
</evidence>
<proteinExistence type="predicted"/>
<dbReference type="Proteomes" id="UP000006698">
    <property type="component" value="Chromosome"/>
</dbReference>
<dbReference type="AlphaFoldDB" id="A0AB72VFT7"/>
<dbReference type="InterPro" id="IPR029058">
    <property type="entry name" value="AB_hydrolase_fold"/>
</dbReference>
<protein>
    <submittedName>
        <fullName evidence="2">Esterase</fullName>
    </submittedName>
</protein>